<sequence>MLFGNIKSSSSSANTSSMQSDVFAVACDLQSQLHELEEWFAKGQEINGQLKDKKNELTEALRLFQIIEENEVNLTNDLEQELEAALQDMPYEDAAQIRLDPDANFTLIMEQSSFCTRMGEADAEDKENAFSHDRLSRVQTSDNDHFSSTTQSQKAFKPRVAIPPRWKKVIAMSIAAAVKDRQSPAPKVIPTGTSKPGSSSCTGATTPTVGSSIPRSLFLGDHSTAQAGSHAHTSPSVDTVSLVSSGGLCGRRGSRSKTMHASKSGKATKKKRRGPDSPDCNWSAKPYKTRKQSKVPHPASVDVPNTSFGSKPVEQTARRVTRSMGLGVLGGQWNSTANVVVKVDPEDEHRFDYMMSM</sequence>
<accession>A0ACB8UJC1</accession>
<comment type="caution">
    <text evidence="1">The sequence shown here is derived from an EMBL/GenBank/DDBJ whole genome shotgun (WGS) entry which is preliminary data.</text>
</comment>
<evidence type="ECO:0000313" key="1">
    <source>
        <dbReference type="EMBL" id="KAI0094215.1"/>
    </source>
</evidence>
<reference evidence="1" key="1">
    <citation type="journal article" date="2021" name="Environ. Microbiol.">
        <title>Gene family expansions and transcriptome signatures uncover fungal adaptations to wood decay.</title>
        <authorList>
            <person name="Hage H."/>
            <person name="Miyauchi S."/>
            <person name="Viragh M."/>
            <person name="Drula E."/>
            <person name="Min B."/>
            <person name="Chaduli D."/>
            <person name="Navarro D."/>
            <person name="Favel A."/>
            <person name="Norest M."/>
            <person name="Lesage-Meessen L."/>
            <person name="Balint B."/>
            <person name="Merenyi Z."/>
            <person name="de Eugenio L."/>
            <person name="Morin E."/>
            <person name="Martinez A.T."/>
            <person name="Baldrian P."/>
            <person name="Stursova M."/>
            <person name="Martinez M.J."/>
            <person name="Novotny C."/>
            <person name="Magnuson J.K."/>
            <person name="Spatafora J.W."/>
            <person name="Maurice S."/>
            <person name="Pangilinan J."/>
            <person name="Andreopoulos W."/>
            <person name="LaButti K."/>
            <person name="Hundley H."/>
            <person name="Na H."/>
            <person name="Kuo A."/>
            <person name="Barry K."/>
            <person name="Lipzen A."/>
            <person name="Henrissat B."/>
            <person name="Riley R."/>
            <person name="Ahrendt S."/>
            <person name="Nagy L.G."/>
            <person name="Grigoriev I.V."/>
            <person name="Martin F."/>
            <person name="Rosso M.N."/>
        </authorList>
    </citation>
    <scope>NUCLEOTIDE SEQUENCE</scope>
    <source>
        <strain evidence="1">CBS 384.51</strain>
    </source>
</reference>
<protein>
    <submittedName>
        <fullName evidence="1">Uncharacterized protein</fullName>
    </submittedName>
</protein>
<dbReference type="Proteomes" id="UP001055072">
    <property type="component" value="Unassembled WGS sequence"/>
</dbReference>
<organism evidence="1 2">
    <name type="scientific">Irpex rosettiformis</name>
    <dbReference type="NCBI Taxonomy" id="378272"/>
    <lineage>
        <taxon>Eukaryota</taxon>
        <taxon>Fungi</taxon>
        <taxon>Dikarya</taxon>
        <taxon>Basidiomycota</taxon>
        <taxon>Agaricomycotina</taxon>
        <taxon>Agaricomycetes</taxon>
        <taxon>Polyporales</taxon>
        <taxon>Irpicaceae</taxon>
        <taxon>Irpex</taxon>
    </lineage>
</organism>
<gene>
    <name evidence="1" type="ORF">BDY19DRAFT_911837</name>
</gene>
<proteinExistence type="predicted"/>
<evidence type="ECO:0000313" key="2">
    <source>
        <dbReference type="Proteomes" id="UP001055072"/>
    </source>
</evidence>
<keyword evidence="2" id="KW-1185">Reference proteome</keyword>
<dbReference type="EMBL" id="MU274900">
    <property type="protein sequence ID" value="KAI0094215.1"/>
    <property type="molecule type" value="Genomic_DNA"/>
</dbReference>
<name>A0ACB8UJC1_9APHY</name>